<reference evidence="1 2" key="1">
    <citation type="submission" date="2023-10" db="EMBL/GenBank/DDBJ databases">
        <title>Saccharopolyspora sp. nov., isolated from mangrove soil.</title>
        <authorList>
            <person name="Lu Y."/>
            <person name="Liu W."/>
        </authorList>
    </citation>
    <scope>NUCLEOTIDE SEQUENCE [LARGE SCALE GENOMIC DNA]</scope>
    <source>
        <strain evidence="1 2">S2-29</strain>
    </source>
</reference>
<organism evidence="1 2">
    <name type="scientific">Saccharopolyspora mangrovi</name>
    <dbReference type="NCBI Taxonomy" id="3082379"/>
    <lineage>
        <taxon>Bacteria</taxon>
        <taxon>Bacillati</taxon>
        <taxon>Actinomycetota</taxon>
        <taxon>Actinomycetes</taxon>
        <taxon>Pseudonocardiales</taxon>
        <taxon>Pseudonocardiaceae</taxon>
        <taxon>Saccharopolyspora</taxon>
    </lineage>
</organism>
<comment type="caution">
    <text evidence="1">The sequence shown here is derived from an EMBL/GenBank/DDBJ whole genome shotgun (WGS) entry which is preliminary data.</text>
</comment>
<evidence type="ECO:0008006" key="3">
    <source>
        <dbReference type="Google" id="ProtNLM"/>
    </source>
</evidence>
<evidence type="ECO:0000313" key="1">
    <source>
        <dbReference type="EMBL" id="MEB3367687.1"/>
    </source>
</evidence>
<gene>
    <name evidence="1" type="ORF">R4I43_09720</name>
</gene>
<proteinExistence type="predicted"/>
<sequence length="54" mass="5637">MTGVAGLAHRVVVLDDGRVVERGLTADVLTAAARDHPSLLTADLAGRETWPTAN</sequence>
<dbReference type="RefSeq" id="WP_324265234.1">
    <property type="nucleotide sequence ID" value="NZ_JAWLNX010000005.1"/>
</dbReference>
<accession>A0ABU6A800</accession>
<name>A0ABU6A800_9PSEU</name>
<keyword evidence="2" id="KW-1185">Reference proteome</keyword>
<protein>
    <recommendedName>
        <fullName evidence="3">ABC transporter ATP-binding protein</fullName>
    </recommendedName>
</protein>
<evidence type="ECO:0000313" key="2">
    <source>
        <dbReference type="Proteomes" id="UP001327093"/>
    </source>
</evidence>
<dbReference type="Proteomes" id="UP001327093">
    <property type="component" value="Unassembled WGS sequence"/>
</dbReference>
<dbReference type="EMBL" id="JAWLNX010000005">
    <property type="protein sequence ID" value="MEB3367687.1"/>
    <property type="molecule type" value="Genomic_DNA"/>
</dbReference>